<dbReference type="EMBL" id="JADIMB010000138">
    <property type="protein sequence ID" value="MBO8471976.1"/>
    <property type="molecule type" value="Genomic_DNA"/>
</dbReference>
<dbReference type="PROSITE" id="PS51725">
    <property type="entry name" value="ABM"/>
    <property type="match status" value="1"/>
</dbReference>
<keyword evidence="2" id="KW-0560">Oxidoreductase</keyword>
<sequence length="159" mass="18218">MIRNLFTALLLFGLLSCGTPEKKTNQSNIMETEKQNIGNVQHGMCGKEKMTDDGIVRLSKIEVWPQFLDEYTKYATEVGETSLRTEPGVLTMYAVSEKDNPCKITILETYSSKEAYERHIASDHFRKYKQGTLHMVKSLELSDQTPLNPANRINNWIDR</sequence>
<comment type="caution">
    <text evidence="2">The sequence shown here is derived from an EMBL/GenBank/DDBJ whole genome shotgun (WGS) entry which is preliminary data.</text>
</comment>
<protein>
    <submittedName>
        <fullName evidence="2">Antibiotic biosynthesis monooxygenase</fullName>
    </submittedName>
</protein>
<gene>
    <name evidence="2" type="ORF">IAB82_09345</name>
</gene>
<dbReference type="PANTHER" id="PTHR33336">
    <property type="entry name" value="QUINOL MONOOXYGENASE YGIN-RELATED"/>
    <property type="match status" value="1"/>
</dbReference>
<keyword evidence="2" id="KW-0503">Monooxygenase</keyword>
<dbReference type="Pfam" id="PF03992">
    <property type="entry name" value="ABM"/>
    <property type="match status" value="1"/>
</dbReference>
<dbReference type="InterPro" id="IPR007138">
    <property type="entry name" value="ABM_dom"/>
</dbReference>
<reference evidence="2" key="2">
    <citation type="journal article" date="2021" name="PeerJ">
        <title>Extensive microbial diversity within the chicken gut microbiome revealed by metagenomics and culture.</title>
        <authorList>
            <person name="Gilroy R."/>
            <person name="Ravi A."/>
            <person name="Getino M."/>
            <person name="Pursley I."/>
            <person name="Horton D.L."/>
            <person name="Alikhan N.F."/>
            <person name="Baker D."/>
            <person name="Gharbi K."/>
            <person name="Hall N."/>
            <person name="Watson M."/>
            <person name="Adriaenssens E.M."/>
            <person name="Foster-Nyarko E."/>
            <person name="Jarju S."/>
            <person name="Secka A."/>
            <person name="Antonio M."/>
            <person name="Oren A."/>
            <person name="Chaudhuri R.R."/>
            <person name="La Ragione R."/>
            <person name="Hildebrand F."/>
            <person name="Pallen M.J."/>
        </authorList>
    </citation>
    <scope>NUCLEOTIDE SEQUENCE</scope>
    <source>
        <strain evidence="2">B2-22910</strain>
    </source>
</reference>
<dbReference type="PROSITE" id="PS51257">
    <property type="entry name" value="PROKAR_LIPOPROTEIN"/>
    <property type="match status" value="1"/>
</dbReference>
<dbReference type="GO" id="GO:0004497">
    <property type="term" value="F:monooxygenase activity"/>
    <property type="evidence" value="ECO:0007669"/>
    <property type="project" value="UniProtKB-KW"/>
</dbReference>
<dbReference type="PANTHER" id="PTHR33336:SF3">
    <property type="entry name" value="ABM DOMAIN-CONTAINING PROTEIN"/>
    <property type="match status" value="1"/>
</dbReference>
<dbReference type="Proteomes" id="UP000823603">
    <property type="component" value="Unassembled WGS sequence"/>
</dbReference>
<evidence type="ECO:0000259" key="1">
    <source>
        <dbReference type="PROSITE" id="PS51725"/>
    </source>
</evidence>
<dbReference type="InterPro" id="IPR050744">
    <property type="entry name" value="AI-2_Isomerase_LsrG"/>
</dbReference>
<dbReference type="SUPFAM" id="SSF54909">
    <property type="entry name" value="Dimeric alpha+beta barrel"/>
    <property type="match status" value="1"/>
</dbReference>
<dbReference type="Gene3D" id="3.30.70.100">
    <property type="match status" value="1"/>
</dbReference>
<dbReference type="InterPro" id="IPR011008">
    <property type="entry name" value="Dimeric_a/b-barrel"/>
</dbReference>
<dbReference type="AlphaFoldDB" id="A0A9D9NFL6"/>
<evidence type="ECO:0000313" key="2">
    <source>
        <dbReference type="EMBL" id="MBO8471976.1"/>
    </source>
</evidence>
<organism evidence="2 3">
    <name type="scientific">Candidatus Cryptobacteroides faecavium</name>
    <dbReference type="NCBI Taxonomy" id="2840762"/>
    <lineage>
        <taxon>Bacteria</taxon>
        <taxon>Pseudomonadati</taxon>
        <taxon>Bacteroidota</taxon>
        <taxon>Bacteroidia</taxon>
        <taxon>Bacteroidales</taxon>
        <taxon>Candidatus Cryptobacteroides</taxon>
    </lineage>
</organism>
<feature type="domain" description="ABM" evidence="1">
    <location>
        <begin position="55"/>
        <end position="148"/>
    </location>
</feature>
<name>A0A9D9NFL6_9BACT</name>
<evidence type="ECO:0000313" key="3">
    <source>
        <dbReference type="Proteomes" id="UP000823603"/>
    </source>
</evidence>
<proteinExistence type="predicted"/>
<accession>A0A9D9NFL6</accession>
<reference evidence="2" key="1">
    <citation type="submission" date="2020-10" db="EMBL/GenBank/DDBJ databases">
        <authorList>
            <person name="Gilroy R."/>
        </authorList>
    </citation>
    <scope>NUCLEOTIDE SEQUENCE</scope>
    <source>
        <strain evidence="2">B2-22910</strain>
    </source>
</reference>